<reference evidence="1" key="1">
    <citation type="journal article" date="2015" name="Proc. Natl. Acad. Sci. U.S.A.">
        <title>Networks of energetic and metabolic interactions define dynamics in microbial communities.</title>
        <authorList>
            <person name="Embree M."/>
            <person name="Liu J.K."/>
            <person name="Al-Bassam M.M."/>
            <person name="Zengler K."/>
        </authorList>
    </citation>
    <scope>NUCLEOTIDE SEQUENCE</scope>
</reference>
<proteinExistence type="predicted"/>
<evidence type="ECO:0000313" key="1">
    <source>
        <dbReference type="EMBL" id="KUG27483.1"/>
    </source>
</evidence>
<accession>A0A0W8G2U7</accession>
<dbReference type="AlphaFoldDB" id="A0A0W8G2U7"/>
<sequence length="41" mass="4719">MCIAASTHFFVLCEPVMDVRRRFGKVRRFFPAGCGERLASR</sequence>
<organism evidence="1">
    <name type="scientific">hydrocarbon metagenome</name>
    <dbReference type="NCBI Taxonomy" id="938273"/>
    <lineage>
        <taxon>unclassified sequences</taxon>
        <taxon>metagenomes</taxon>
        <taxon>ecological metagenomes</taxon>
    </lineage>
</organism>
<name>A0A0W8G2U7_9ZZZZ</name>
<protein>
    <submittedName>
        <fullName evidence="1">Uncharacterized protein</fullName>
    </submittedName>
</protein>
<dbReference type="EMBL" id="LNQE01000325">
    <property type="protein sequence ID" value="KUG27483.1"/>
    <property type="molecule type" value="Genomic_DNA"/>
</dbReference>
<comment type="caution">
    <text evidence="1">The sequence shown here is derived from an EMBL/GenBank/DDBJ whole genome shotgun (WGS) entry which is preliminary data.</text>
</comment>
<gene>
    <name evidence="1" type="ORF">ASZ90_002675</name>
</gene>